<dbReference type="GO" id="GO:0003723">
    <property type="term" value="F:RNA binding"/>
    <property type="evidence" value="ECO:0007669"/>
    <property type="project" value="UniProtKB-UniRule"/>
</dbReference>
<dbReference type="InterPro" id="IPR002130">
    <property type="entry name" value="Cyclophilin-type_PPIase_dom"/>
</dbReference>
<dbReference type="GO" id="GO:0003755">
    <property type="term" value="F:peptidyl-prolyl cis-trans isomerase activity"/>
    <property type="evidence" value="ECO:0007669"/>
    <property type="project" value="UniProtKB-KW"/>
</dbReference>
<dbReference type="PROSITE" id="PS50102">
    <property type="entry name" value="RRM"/>
    <property type="match status" value="1"/>
</dbReference>
<evidence type="ECO:0000256" key="5">
    <source>
        <dbReference type="ARBA" id="ARBA00023235"/>
    </source>
</evidence>
<sequence length="319" mass="34914">MEAEKKSTVVHVGGLDAQATEALVTQAFIPFGDIVSVQMPQEIDSDAHRGFAFVEFESPNDAREAADNLHLSELLGRVIKVSLAKPSKMKLDQNKPVWSDEAWLREHTLKENDTLDAVAAAAAAQRDDSGADESVVKTKDDEGAEPSAKRIKQTKDNPRVFFDIEIGGAKAGRIIMELRADVVPKTVKNFMTLCTHEKGFGYKKSIFHRIIPEFMCQGGDFTKHNGTGGKSIYGDTFADENFVLRHIKPGTLSMANAGPNTNGSQFFLTLAETKWLDEKHVVFGHVVSGMDVVKKMEKMGSSSGKPSKKVMIADCGELN</sequence>
<dbReference type="PANTHER" id="PTHR11071:SF561">
    <property type="entry name" value="PEPTIDYL-PROLYL CIS-TRANS ISOMERASE D-RELATED"/>
    <property type="match status" value="1"/>
</dbReference>
<accession>A0AAD5XHQ3</accession>
<dbReference type="InterPro" id="IPR035979">
    <property type="entry name" value="RBD_domain_sf"/>
</dbReference>
<dbReference type="Gene3D" id="2.40.100.10">
    <property type="entry name" value="Cyclophilin-like"/>
    <property type="match status" value="1"/>
</dbReference>
<dbReference type="InterPro" id="IPR012677">
    <property type="entry name" value="Nucleotide-bd_a/b_plait_sf"/>
</dbReference>
<dbReference type="EMBL" id="JADGJH010000001">
    <property type="protein sequence ID" value="KAJ3143221.1"/>
    <property type="molecule type" value="Genomic_DNA"/>
</dbReference>
<evidence type="ECO:0000256" key="8">
    <source>
        <dbReference type="SAM" id="MobiDB-lite"/>
    </source>
</evidence>
<evidence type="ECO:0000256" key="6">
    <source>
        <dbReference type="ARBA" id="ARBA00049785"/>
    </source>
</evidence>
<dbReference type="InterPro" id="IPR000504">
    <property type="entry name" value="RRM_dom"/>
</dbReference>
<evidence type="ECO:0000256" key="7">
    <source>
        <dbReference type="PROSITE-ProRule" id="PRU00176"/>
    </source>
</evidence>
<dbReference type="Pfam" id="PF00160">
    <property type="entry name" value="Pro_isomerase"/>
    <property type="match status" value="1"/>
</dbReference>
<evidence type="ECO:0000259" key="10">
    <source>
        <dbReference type="PROSITE" id="PS50102"/>
    </source>
</evidence>
<evidence type="ECO:0000256" key="3">
    <source>
        <dbReference type="ARBA" id="ARBA00022884"/>
    </source>
</evidence>
<dbReference type="GO" id="GO:0006457">
    <property type="term" value="P:protein folding"/>
    <property type="evidence" value="ECO:0007669"/>
    <property type="project" value="InterPro"/>
</dbReference>
<feature type="compositionally biased region" description="Basic and acidic residues" evidence="8">
    <location>
        <begin position="125"/>
        <end position="141"/>
    </location>
</feature>
<dbReference type="InterPro" id="IPR034168">
    <property type="entry name" value="PPIE_RRM"/>
</dbReference>
<reference evidence="11" key="1">
    <citation type="submission" date="2020-05" db="EMBL/GenBank/DDBJ databases">
        <title>Phylogenomic resolution of chytrid fungi.</title>
        <authorList>
            <person name="Stajich J.E."/>
            <person name="Amses K."/>
            <person name="Simmons R."/>
            <person name="Seto K."/>
            <person name="Myers J."/>
            <person name="Bonds A."/>
            <person name="Quandt C.A."/>
            <person name="Barry K."/>
            <person name="Liu P."/>
            <person name="Grigoriev I."/>
            <person name="Longcore J.E."/>
            <person name="James T.Y."/>
        </authorList>
    </citation>
    <scope>NUCLEOTIDE SEQUENCE</scope>
    <source>
        <strain evidence="11">JEL0513</strain>
    </source>
</reference>
<organism evidence="11 12">
    <name type="scientific">Physocladia obscura</name>
    <dbReference type="NCBI Taxonomy" id="109957"/>
    <lineage>
        <taxon>Eukaryota</taxon>
        <taxon>Fungi</taxon>
        <taxon>Fungi incertae sedis</taxon>
        <taxon>Chytridiomycota</taxon>
        <taxon>Chytridiomycota incertae sedis</taxon>
        <taxon>Chytridiomycetes</taxon>
        <taxon>Chytridiales</taxon>
        <taxon>Chytriomycetaceae</taxon>
        <taxon>Physocladia</taxon>
    </lineage>
</organism>
<dbReference type="SUPFAM" id="SSF54928">
    <property type="entry name" value="RNA-binding domain, RBD"/>
    <property type="match status" value="1"/>
</dbReference>
<evidence type="ECO:0000256" key="4">
    <source>
        <dbReference type="ARBA" id="ARBA00023110"/>
    </source>
</evidence>
<dbReference type="InterPro" id="IPR029000">
    <property type="entry name" value="Cyclophilin-like_dom_sf"/>
</dbReference>
<dbReference type="GO" id="GO:0016018">
    <property type="term" value="F:cyclosporin A binding"/>
    <property type="evidence" value="ECO:0007669"/>
    <property type="project" value="TreeGrafter"/>
</dbReference>
<dbReference type="EC" id="5.2.1.8" evidence="2"/>
<dbReference type="PROSITE" id="PS00170">
    <property type="entry name" value="CSA_PPIASE_1"/>
    <property type="match status" value="1"/>
</dbReference>
<keyword evidence="4" id="KW-0697">Rotamase</keyword>
<protein>
    <recommendedName>
        <fullName evidence="2">peptidylprolyl isomerase</fullName>
        <ecNumber evidence="2">5.2.1.8</ecNumber>
    </recommendedName>
    <alternativeName>
        <fullName evidence="6">Cyclophilin E</fullName>
    </alternativeName>
</protein>
<keyword evidence="5" id="KW-0413">Isomerase</keyword>
<dbReference type="SUPFAM" id="SSF50891">
    <property type="entry name" value="Cyclophilin-like"/>
    <property type="match status" value="1"/>
</dbReference>
<dbReference type="Pfam" id="PF00076">
    <property type="entry name" value="RRM_1"/>
    <property type="match status" value="1"/>
</dbReference>
<evidence type="ECO:0000313" key="11">
    <source>
        <dbReference type="EMBL" id="KAJ3143221.1"/>
    </source>
</evidence>
<proteinExistence type="predicted"/>
<dbReference type="CDD" id="cd12347">
    <property type="entry name" value="RRM_PPIE"/>
    <property type="match status" value="1"/>
</dbReference>
<gene>
    <name evidence="11" type="ORF">HK100_000020</name>
</gene>
<keyword evidence="3 7" id="KW-0694">RNA-binding</keyword>
<dbReference type="AlphaFoldDB" id="A0AAD5XHQ3"/>
<dbReference type="PRINTS" id="PR00153">
    <property type="entry name" value="CSAPPISMRASE"/>
</dbReference>
<feature type="domain" description="RRM" evidence="10">
    <location>
        <begin position="8"/>
        <end position="86"/>
    </location>
</feature>
<keyword evidence="12" id="KW-1185">Reference proteome</keyword>
<evidence type="ECO:0000256" key="2">
    <source>
        <dbReference type="ARBA" id="ARBA00013194"/>
    </source>
</evidence>
<dbReference type="GO" id="GO:0005739">
    <property type="term" value="C:mitochondrion"/>
    <property type="evidence" value="ECO:0007669"/>
    <property type="project" value="TreeGrafter"/>
</dbReference>
<dbReference type="CDD" id="cd01926">
    <property type="entry name" value="cyclophilin_ABH_like"/>
    <property type="match status" value="1"/>
</dbReference>
<comment type="caution">
    <text evidence="11">The sequence shown here is derived from an EMBL/GenBank/DDBJ whole genome shotgun (WGS) entry which is preliminary data.</text>
</comment>
<dbReference type="FunFam" id="2.40.100.10:FF:000013">
    <property type="entry name" value="Peptidyl-prolyl cis-trans isomerase"/>
    <property type="match status" value="1"/>
</dbReference>
<dbReference type="PANTHER" id="PTHR11071">
    <property type="entry name" value="PEPTIDYL-PROLYL CIS-TRANS ISOMERASE"/>
    <property type="match status" value="1"/>
</dbReference>
<name>A0AAD5XHQ3_9FUNG</name>
<dbReference type="SMART" id="SM00360">
    <property type="entry name" value="RRM"/>
    <property type="match status" value="1"/>
</dbReference>
<evidence type="ECO:0000259" key="9">
    <source>
        <dbReference type="PROSITE" id="PS50072"/>
    </source>
</evidence>
<dbReference type="InterPro" id="IPR020892">
    <property type="entry name" value="Cyclophilin-type_PPIase_CS"/>
</dbReference>
<evidence type="ECO:0000256" key="1">
    <source>
        <dbReference type="ARBA" id="ARBA00000971"/>
    </source>
</evidence>
<evidence type="ECO:0000313" key="12">
    <source>
        <dbReference type="Proteomes" id="UP001211907"/>
    </source>
</evidence>
<comment type="catalytic activity">
    <reaction evidence="1">
        <text>[protein]-peptidylproline (omega=180) = [protein]-peptidylproline (omega=0)</text>
        <dbReference type="Rhea" id="RHEA:16237"/>
        <dbReference type="Rhea" id="RHEA-COMP:10747"/>
        <dbReference type="Rhea" id="RHEA-COMP:10748"/>
        <dbReference type="ChEBI" id="CHEBI:83833"/>
        <dbReference type="ChEBI" id="CHEBI:83834"/>
        <dbReference type="EC" id="5.2.1.8"/>
    </reaction>
</comment>
<feature type="region of interest" description="Disordered" evidence="8">
    <location>
        <begin position="125"/>
        <end position="152"/>
    </location>
</feature>
<dbReference type="Gene3D" id="3.30.70.330">
    <property type="match status" value="1"/>
</dbReference>
<feature type="domain" description="PPIase cyclophilin-type" evidence="9">
    <location>
        <begin position="161"/>
        <end position="317"/>
    </location>
</feature>
<dbReference type="Proteomes" id="UP001211907">
    <property type="component" value="Unassembled WGS sequence"/>
</dbReference>
<dbReference type="PROSITE" id="PS50072">
    <property type="entry name" value="CSA_PPIASE_2"/>
    <property type="match status" value="1"/>
</dbReference>